<keyword evidence="3" id="KW-1185">Reference proteome</keyword>
<comment type="caution">
    <text evidence="2">The sequence shown here is derived from an EMBL/GenBank/DDBJ whole genome shotgun (WGS) entry which is preliminary data.</text>
</comment>
<reference evidence="2 3" key="1">
    <citation type="submission" date="2021-11" db="EMBL/GenBank/DDBJ databases">
        <authorList>
            <person name="Islam A."/>
            <person name="Islam S."/>
            <person name="Flora M.S."/>
            <person name="Rahman M."/>
            <person name="Ziaur R.M."/>
            <person name="Epstein J.H."/>
            <person name="Hassan M."/>
            <person name="Klassen M."/>
            <person name="Woodard K."/>
            <person name="Webb A."/>
            <person name="Webby R.J."/>
            <person name="El Zowalaty M.E."/>
        </authorList>
    </citation>
    <scope>NUCLEOTIDE SEQUENCE [LARGE SCALE GENOMIC DNA]</scope>
    <source>
        <strain evidence="2">Pbs1</strain>
    </source>
</reference>
<feature type="region of interest" description="Disordered" evidence="1">
    <location>
        <begin position="1"/>
        <end position="21"/>
    </location>
</feature>
<sequence>MIEQQNPARKKRRSAGTMKSHEAIEETATTAAHTLMLNGGASKKQSVADPMKSRDAESIVEPIRSY</sequence>
<dbReference type="Proteomes" id="UP001158986">
    <property type="component" value="Unassembled WGS sequence"/>
</dbReference>
<name>A0ABN8D785_9STRA</name>
<protein>
    <submittedName>
        <fullName evidence="2">Uncharacterized protein</fullName>
    </submittedName>
</protein>
<accession>A0ABN8D785</accession>
<feature type="region of interest" description="Disordered" evidence="1">
    <location>
        <begin position="38"/>
        <end position="66"/>
    </location>
</feature>
<proteinExistence type="predicted"/>
<organism evidence="2 3">
    <name type="scientific">Peronospora belbahrii</name>
    <dbReference type="NCBI Taxonomy" id="622444"/>
    <lineage>
        <taxon>Eukaryota</taxon>
        <taxon>Sar</taxon>
        <taxon>Stramenopiles</taxon>
        <taxon>Oomycota</taxon>
        <taxon>Peronosporomycetes</taxon>
        <taxon>Peronosporales</taxon>
        <taxon>Peronosporaceae</taxon>
        <taxon>Peronospora</taxon>
    </lineage>
</organism>
<evidence type="ECO:0000313" key="3">
    <source>
        <dbReference type="Proteomes" id="UP001158986"/>
    </source>
</evidence>
<evidence type="ECO:0000313" key="2">
    <source>
        <dbReference type="EMBL" id="CAH0521029.1"/>
    </source>
</evidence>
<evidence type="ECO:0000256" key="1">
    <source>
        <dbReference type="SAM" id="MobiDB-lite"/>
    </source>
</evidence>
<dbReference type="EMBL" id="CAKLCB010000374">
    <property type="protein sequence ID" value="CAH0521029.1"/>
    <property type="molecule type" value="Genomic_DNA"/>
</dbReference>
<gene>
    <name evidence="2" type="ORF">PBS001_LOCUS7489</name>
</gene>